<keyword evidence="3" id="KW-1185">Reference proteome</keyword>
<organism evidence="2 3">
    <name type="scientific">Cephalotus follicularis</name>
    <name type="common">Albany pitcher plant</name>
    <dbReference type="NCBI Taxonomy" id="3775"/>
    <lineage>
        <taxon>Eukaryota</taxon>
        <taxon>Viridiplantae</taxon>
        <taxon>Streptophyta</taxon>
        <taxon>Embryophyta</taxon>
        <taxon>Tracheophyta</taxon>
        <taxon>Spermatophyta</taxon>
        <taxon>Magnoliopsida</taxon>
        <taxon>eudicotyledons</taxon>
        <taxon>Gunneridae</taxon>
        <taxon>Pentapetalae</taxon>
        <taxon>rosids</taxon>
        <taxon>fabids</taxon>
        <taxon>Oxalidales</taxon>
        <taxon>Cephalotaceae</taxon>
        <taxon>Cephalotus</taxon>
    </lineage>
</organism>
<dbReference type="EMBL" id="BDDD01002213">
    <property type="protein sequence ID" value="GAV80568.1"/>
    <property type="molecule type" value="Genomic_DNA"/>
</dbReference>
<name>A0A1Q3CKG0_CEPFO</name>
<dbReference type="Proteomes" id="UP000187406">
    <property type="component" value="Unassembled WGS sequence"/>
</dbReference>
<dbReference type="PANTHER" id="PTHR47584">
    <property type="match status" value="1"/>
</dbReference>
<dbReference type="InParanoid" id="A0A1Q3CKG0"/>
<sequence>IVKDLNKGDGKTYTMKQVKQKYHRLRANHRLFSWLLGHTGIGWDAETNTVTAIEETWQNIFRLNLTFISKFSKKGCEHYKPLGIIFNKSTTTGVLHYASMQDPPNTDEENELKEKFLNAGVHI</sequence>
<accession>A0A1Q3CKG0</accession>
<gene>
    <name evidence="2" type="ORF">CFOL_v3_24028</name>
</gene>
<evidence type="ECO:0000259" key="1">
    <source>
        <dbReference type="Pfam" id="PF12776"/>
    </source>
</evidence>
<dbReference type="PANTHER" id="PTHR47584:SF14">
    <property type="entry name" value="L10-INTERACTING MYB DOMAIN-CONTAINING PROTEIN-LIKE"/>
    <property type="match status" value="1"/>
</dbReference>
<feature type="non-terminal residue" evidence="2">
    <location>
        <position position="123"/>
    </location>
</feature>
<protein>
    <submittedName>
        <fullName evidence="2">Myb_DNA-bind_3 domain-containing protein</fullName>
    </submittedName>
</protein>
<feature type="non-terminal residue" evidence="2">
    <location>
        <position position="1"/>
    </location>
</feature>
<evidence type="ECO:0000313" key="3">
    <source>
        <dbReference type="Proteomes" id="UP000187406"/>
    </source>
</evidence>
<dbReference type="InterPro" id="IPR024752">
    <property type="entry name" value="Myb/SANT-like_dom"/>
</dbReference>
<dbReference type="InterPro" id="IPR045026">
    <property type="entry name" value="LIMYB"/>
</dbReference>
<comment type="caution">
    <text evidence="2">The sequence shown here is derived from an EMBL/GenBank/DDBJ whole genome shotgun (WGS) entry which is preliminary data.</text>
</comment>
<dbReference type="Pfam" id="PF12776">
    <property type="entry name" value="Myb_DNA-bind_3"/>
    <property type="match status" value="1"/>
</dbReference>
<dbReference type="AlphaFoldDB" id="A0A1Q3CKG0"/>
<evidence type="ECO:0000313" key="2">
    <source>
        <dbReference type="EMBL" id="GAV80568.1"/>
    </source>
</evidence>
<proteinExistence type="predicted"/>
<feature type="domain" description="Myb/SANT-like" evidence="1">
    <location>
        <begin position="1"/>
        <end position="59"/>
    </location>
</feature>
<reference evidence="3" key="1">
    <citation type="submission" date="2016-04" db="EMBL/GenBank/DDBJ databases">
        <title>Cephalotus genome sequencing.</title>
        <authorList>
            <person name="Fukushima K."/>
            <person name="Hasebe M."/>
            <person name="Fang X."/>
        </authorList>
    </citation>
    <scope>NUCLEOTIDE SEQUENCE [LARGE SCALE GENOMIC DNA]</scope>
    <source>
        <strain evidence="3">cv. St1</strain>
    </source>
</reference>
<dbReference type="OrthoDB" id="686198at2759"/>